<proteinExistence type="inferred from homology"/>
<dbReference type="RefSeq" id="WP_007655997.1">
    <property type="nucleotide sequence ID" value="NZ_KQ033913.1"/>
</dbReference>
<dbReference type="EC" id="1.15.1.1" evidence="2 6"/>
<feature type="domain" description="Manganese/iron superoxide dismutase N-terminal" evidence="7">
    <location>
        <begin position="32"/>
        <end position="112"/>
    </location>
</feature>
<reference evidence="9 10" key="1">
    <citation type="submission" date="2013-04" db="EMBL/GenBank/DDBJ databases">
        <title>The Genome Sequence of Parabacteroides goldsteinii DSM 19448.</title>
        <authorList>
            <consortium name="The Broad Institute Genomics Platform"/>
            <person name="Earl A."/>
            <person name="Ward D."/>
            <person name="Feldgarden M."/>
            <person name="Gevers D."/>
            <person name="Martens E."/>
            <person name="Sakamoto M."/>
            <person name="Benno Y."/>
            <person name="Song Y."/>
            <person name="Liu C."/>
            <person name="Lee J."/>
            <person name="Bolanos M."/>
            <person name="Vaisanen M.L."/>
            <person name="Finegold S.M."/>
            <person name="Walker B."/>
            <person name="Young S."/>
            <person name="Zeng Q."/>
            <person name="Gargeya S."/>
            <person name="Fitzgerald M."/>
            <person name="Haas B."/>
            <person name="Abouelleil A."/>
            <person name="Allen A.W."/>
            <person name="Alvarado L."/>
            <person name="Arachchi H.M."/>
            <person name="Berlin A.M."/>
            <person name="Chapman S.B."/>
            <person name="Gainer-Dewar J."/>
            <person name="Goldberg J."/>
            <person name="Griggs A."/>
            <person name="Gujja S."/>
            <person name="Hansen M."/>
            <person name="Howarth C."/>
            <person name="Imamovic A."/>
            <person name="Ireland A."/>
            <person name="Larimer J."/>
            <person name="McCowan C."/>
            <person name="Murphy C."/>
            <person name="Pearson M."/>
            <person name="Poon T.W."/>
            <person name="Priest M."/>
            <person name="Roberts A."/>
            <person name="Saif S."/>
            <person name="Shea T."/>
            <person name="Sisk P."/>
            <person name="Sykes S."/>
            <person name="Wortman J."/>
            <person name="Nusbaum C."/>
            <person name="Birren B."/>
        </authorList>
    </citation>
    <scope>NUCLEOTIDE SEQUENCE [LARGE SCALE GENOMIC DNA]</scope>
    <source>
        <strain evidence="9 10">DSM 19448</strain>
    </source>
</reference>
<organism evidence="9 10">
    <name type="scientific">Parabacteroides goldsteinii DSM 19448 = WAL 12034</name>
    <dbReference type="NCBI Taxonomy" id="927665"/>
    <lineage>
        <taxon>Bacteria</taxon>
        <taxon>Pseudomonadati</taxon>
        <taxon>Bacteroidota</taxon>
        <taxon>Bacteroidia</taxon>
        <taxon>Bacteroidales</taxon>
        <taxon>Tannerellaceae</taxon>
        <taxon>Parabacteroides</taxon>
    </lineage>
</organism>
<dbReference type="Proteomes" id="UP000033047">
    <property type="component" value="Unassembled WGS sequence"/>
</dbReference>
<dbReference type="Gene3D" id="3.55.40.20">
    <property type="entry name" value="Iron/manganese superoxide dismutase, C-terminal domain"/>
    <property type="match status" value="1"/>
</dbReference>
<dbReference type="InterPro" id="IPR019832">
    <property type="entry name" value="Mn/Fe_SOD_C"/>
</dbReference>
<evidence type="ECO:0000256" key="4">
    <source>
        <dbReference type="ARBA" id="ARBA00023002"/>
    </source>
</evidence>
<dbReference type="SUPFAM" id="SSF46609">
    <property type="entry name" value="Fe,Mn superoxide dismutase (SOD), N-terminal domain"/>
    <property type="match status" value="1"/>
</dbReference>
<keyword evidence="3 5" id="KW-0479">Metal-binding</keyword>
<evidence type="ECO:0000256" key="2">
    <source>
        <dbReference type="ARBA" id="ARBA00012682"/>
    </source>
</evidence>
<accession>A0A0F5ISM4</accession>
<feature type="domain" description="Manganese/iron superoxide dismutase C-terminal" evidence="8">
    <location>
        <begin position="119"/>
        <end position="220"/>
    </location>
</feature>
<evidence type="ECO:0000256" key="6">
    <source>
        <dbReference type="RuleBase" id="RU000414"/>
    </source>
</evidence>
<evidence type="ECO:0000256" key="1">
    <source>
        <dbReference type="ARBA" id="ARBA00008714"/>
    </source>
</evidence>
<dbReference type="STRING" id="927665.HMPREF1535_04219"/>
<evidence type="ECO:0000259" key="7">
    <source>
        <dbReference type="Pfam" id="PF00081"/>
    </source>
</evidence>
<dbReference type="FunFam" id="3.55.40.20:FF:000001">
    <property type="entry name" value="Superoxide dismutase"/>
    <property type="match status" value="1"/>
</dbReference>
<dbReference type="PANTHER" id="PTHR42769">
    <property type="entry name" value="SUPEROXIDE DISMUTASE"/>
    <property type="match status" value="1"/>
</dbReference>
<dbReference type="PIRSF" id="PIRSF000349">
    <property type="entry name" value="SODismutase"/>
    <property type="match status" value="1"/>
</dbReference>
<dbReference type="Gene3D" id="1.10.287.990">
    <property type="entry name" value="Fe,Mn superoxide dismutase (SOD) domain"/>
    <property type="match status" value="1"/>
</dbReference>
<comment type="function">
    <text evidence="6">Destroys radicals which are normally produced within the cells and which are toxic to biological systems.</text>
</comment>
<feature type="binding site" evidence="5">
    <location>
        <position position="191"/>
    </location>
    <ligand>
        <name>Mn(2+)</name>
        <dbReference type="ChEBI" id="CHEBI:29035"/>
    </ligand>
</feature>
<feature type="binding site" evidence="5">
    <location>
        <position position="104"/>
    </location>
    <ligand>
        <name>Mn(2+)</name>
        <dbReference type="ChEBI" id="CHEBI:29035"/>
    </ligand>
</feature>
<dbReference type="InterPro" id="IPR036314">
    <property type="entry name" value="SOD_C_sf"/>
</dbReference>
<evidence type="ECO:0000256" key="5">
    <source>
        <dbReference type="PIRSR" id="PIRSR000349-1"/>
    </source>
</evidence>
<dbReference type="HOGENOM" id="CLU_031625_0_0_10"/>
<dbReference type="InterPro" id="IPR019833">
    <property type="entry name" value="Mn/Fe_SOD_BS"/>
</dbReference>
<dbReference type="PANTHER" id="PTHR42769:SF3">
    <property type="entry name" value="SUPEROXIDE DISMUTASE [FE] 2, CHLOROPLASTIC"/>
    <property type="match status" value="1"/>
</dbReference>
<evidence type="ECO:0000256" key="3">
    <source>
        <dbReference type="ARBA" id="ARBA00022723"/>
    </source>
</evidence>
<comment type="catalytic activity">
    <reaction evidence="6">
        <text>2 superoxide + 2 H(+) = H2O2 + O2</text>
        <dbReference type="Rhea" id="RHEA:20696"/>
        <dbReference type="ChEBI" id="CHEBI:15378"/>
        <dbReference type="ChEBI" id="CHEBI:15379"/>
        <dbReference type="ChEBI" id="CHEBI:16240"/>
        <dbReference type="ChEBI" id="CHEBI:18421"/>
        <dbReference type="EC" id="1.15.1.1"/>
    </reaction>
</comment>
<dbReference type="GO" id="GO:0004784">
    <property type="term" value="F:superoxide dismutase activity"/>
    <property type="evidence" value="ECO:0007669"/>
    <property type="project" value="UniProtKB-EC"/>
</dbReference>
<dbReference type="EMBL" id="AQHV01000022">
    <property type="protein sequence ID" value="KKB48137.1"/>
    <property type="molecule type" value="Genomic_DNA"/>
</dbReference>
<sequence>MLTLCLSLLLLVTNNSNNSSSQITDKKEEIMKFELIKLPYAANALEPVISKATIEFHHGKHLQAYVNNLNNLIPGTKFENAPLEQIVAESDGAIFNNAGQILNHNLYFTQFSPKGGGEPKGKLAEAIKATWGSFDNFKKEFNAAGAGLFGSGWVWLAKDKDGKLSITKEPNGSNPVAHGLVPLLGFDVWEHAYYLDYQNRRPDHLNALWNIVDWDAVGERY</sequence>
<feature type="binding site" evidence="5">
    <location>
        <position position="187"/>
    </location>
    <ligand>
        <name>Mn(2+)</name>
        <dbReference type="ChEBI" id="CHEBI:29035"/>
    </ligand>
</feature>
<comment type="similarity">
    <text evidence="1 6">Belongs to the iron/manganese superoxide dismutase family.</text>
</comment>
<name>A0A0F5ISM4_9BACT</name>
<evidence type="ECO:0000313" key="10">
    <source>
        <dbReference type="Proteomes" id="UP000033047"/>
    </source>
</evidence>
<feature type="binding site" evidence="5">
    <location>
        <position position="57"/>
    </location>
    <ligand>
        <name>Mn(2+)</name>
        <dbReference type="ChEBI" id="CHEBI:29035"/>
    </ligand>
</feature>
<gene>
    <name evidence="9" type="ORF">HMPREF1535_04219</name>
</gene>
<dbReference type="PROSITE" id="PS00088">
    <property type="entry name" value="SOD_MN"/>
    <property type="match status" value="1"/>
</dbReference>
<dbReference type="Pfam" id="PF02777">
    <property type="entry name" value="Sod_Fe_C"/>
    <property type="match status" value="1"/>
</dbReference>
<dbReference type="InterPro" id="IPR001189">
    <property type="entry name" value="Mn/Fe_SOD"/>
</dbReference>
<dbReference type="PRINTS" id="PR01703">
    <property type="entry name" value="MNSODISMTASE"/>
</dbReference>
<dbReference type="Pfam" id="PF00081">
    <property type="entry name" value="Sod_Fe_N"/>
    <property type="match status" value="1"/>
</dbReference>
<dbReference type="InterPro" id="IPR036324">
    <property type="entry name" value="Mn/Fe_SOD_N_sf"/>
</dbReference>
<keyword evidence="4 6" id="KW-0560">Oxidoreductase</keyword>
<dbReference type="PATRIC" id="fig|927665.4.peg.4334"/>
<evidence type="ECO:0000259" key="8">
    <source>
        <dbReference type="Pfam" id="PF02777"/>
    </source>
</evidence>
<dbReference type="GO" id="GO:0046872">
    <property type="term" value="F:metal ion binding"/>
    <property type="evidence" value="ECO:0007669"/>
    <property type="project" value="UniProtKB-KW"/>
</dbReference>
<dbReference type="SUPFAM" id="SSF54719">
    <property type="entry name" value="Fe,Mn superoxide dismutase (SOD), C-terminal domain"/>
    <property type="match status" value="1"/>
</dbReference>
<comment type="caution">
    <text evidence="9">The sequence shown here is derived from an EMBL/GenBank/DDBJ whole genome shotgun (WGS) entry which is preliminary data.</text>
</comment>
<dbReference type="AlphaFoldDB" id="A0A0F5ISM4"/>
<evidence type="ECO:0000313" key="9">
    <source>
        <dbReference type="EMBL" id="KKB48137.1"/>
    </source>
</evidence>
<protein>
    <recommendedName>
        <fullName evidence="2 6">Superoxide dismutase</fullName>
        <ecNumber evidence="2 6">1.15.1.1</ecNumber>
    </recommendedName>
</protein>
<dbReference type="InterPro" id="IPR019831">
    <property type="entry name" value="Mn/Fe_SOD_N"/>
</dbReference>